<dbReference type="InterPro" id="IPR012337">
    <property type="entry name" value="RNaseH-like_sf"/>
</dbReference>
<dbReference type="GO" id="GO:0005829">
    <property type="term" value="C:cytosol"/>
    <property type="evidence" value="ECO:0007669"/>
    <property type="project" value="TreeGrafter"/>
</dbReference>
<dbReference type="PATRIC" id="fig|148604.4.peg.64"/>
<dbReference type="GO" id="GO:0032196">
    <property type="term" value="P:transposition"/>
    <property type="evidence" value="ECO:0007669"/>
    <property type="project" value="TreeGrafter"/>
</dbReference>
<proteinExistence type="predicted"/>
<evidence type="ECO:0000313" key="2">
    <source>
        <dbReference type="EMBL" id="KRN45588.1"/>
    </source>
</evidence>
<dbReference type="RefSeq" id="WP_056993578.1">
    <property type="nucleotide sequence ID" value="NZ_JQBA01000001.1"/>
</dbReference>
<protein>
    <submittedName>
        <fullName evidence="2">Transposase</fullName>
    </submittedName>
</protein>
<keyword evidence="3" id="KW-1185">Reference proteome</keyword>
<dbReference type="SUPFAM" id="SSF53098">
    <property type="entry name" value="Ribonuclease H-like"/>
    <property type="match status" value="1"/>
</dbReference>
<comment type="caution">
    <text evidence="2">The sequence shown here is derived from an EMBL/GenBank/DDBJ whole genome shotgun (WGS) entry which is preliminary data.</text>
</comment>
<dbReference type="STRING" id="1203076.GCA_000312405_00960"/>
<dbReference type="AlphaFoldDB" id="A0A0R2H7K2"/>
<dbReference type="PROSITE" id="PS50994">
    <property type="entry name" value="INTEGRASE"/>
    <property type="match status" value="1"/>
</dbReference>
<dbReference type="InterPro" id="IPR051917">
    <property type="entry name" value="Transposase-Integrase"/>
</dbReference>
<evidence type="ECO:0000313" key="3">
    <source>
        <dbReference type="Proteomes" id="UP000051639"/>
    </source>
</evidence>
<dbReference type="NCBIfam" id="NF033563">
    <property type="entry name" value="transpos_IS30"/>
    <property type="match status" value="1"/>
</dbReference>
<reference evidence="2 3" key="1">
    <citation type="journal article" date="2015" name="Genome Announc.">
        <title>Expanding the biotechnology potential of lactobacilli through comparative genomics of 213 strains and associated genera.</title>
        <authorList>
            <person name="Sun Z."/>
            <person name="Harris H.M."/>
            <person name="McCann A."/>
            <person name="Guo C."/>
            <person name="Argimon S."/>
            <person name="Zhang W."/>
            <person name="Yang X."/>
            <person name="Jeffery I.B."/>
            <person name="Cooney J.C."/>
            <person name="Kagawa T.F."/>
            <person name="Liu W."/>
            <person name="Song Y."/>
            <person name="Salvetti E."/>
            <person name="Wrobel A."/>
            <person name="Rasinkangas P."/>
            <person name="Parkhill J."/>
            <person name="Rea M.C."/>
            <person name="O'Sullivan O."/>
            <person name="Ritari J."/>
            <person name="Douillard F.P."/>
            <person name="Paul Ross R."/>
            <person name="Yang R."/>
            <person name="Briner A.E."/>
            <person name="Felis G.E."/>
            <person name="de Vos W.M."/>
            <person name="Barrangou R."/>
            <person name="Klaenhammer T.R."/>
            <person name="Caufield P.W."/>
            <person name="Cui Y."/>
            <person name="Zhang H."/>
            <person name="O'Toole P.W."/>
        </authorList>
    </citation>
    <scope>NUCLEOTIDE SEQUENCE [LARGE SCALE GENOMIC DNA]</scope>
    <source>
        <strain evidence="2 3">DSM 14792</strain>
    </source>
</reference>
<dbReference type="OrthoDB" id="9781678at2"/>
<dbReference type="InterPro" id="IPR036397">
    <property type="entry name" value="RNaseH_sf"/>
</dbReference>
<feature type="domain" description="Integrase catalytic" evidence="1">
    <location>
        <begin position="151"/>
        <end position="311"/>
    </location>
</feature>
<gene>
    <name evidence="2" type="ORF">IV41_GL000064</name>
</gene>
<evidence type="ECO:0000259" key="1">
    <source>
        <dbReference type="PROSITE" id="PS50994"/>
    </source>
</evidence>
<dbReference type="eggNOG" id="COG2826">
    <property type="taxonomic scope" value="Bacteria"/>
</dbReference>
<dbReference type="GO" id="GO:0003676">
    <property type="term" value="F:nucleic acid binding"/>
    <property type="evidence" value="ECO:0007669"/>
    <property type="project" value="InterPro"/>
</dbReference>
<dbReference type="GO" id="GO:0004803">
    <property type="term" value="F:transposase activity"/>
    <property type="evidence" value="ECO:0007669"/>
    <property type="project" value="TreeGrafter"/>
</dbReference>
<dbReference type="Proteomes" id="UP000051639">
    <property type="component" value="Unassembled WGS sequence"/>
</dbReference>
<dbReference type="InterPro" id="IPR053392">
    <property type="entry name" value="Transposase_IS30-like"/>
</dbReference>
<dbReference type="PANTHER" id="PTHR10948">
    <property type="entry name" value="TRANSPOSASE"/>
    <property type="match status" value="1"/>
</dbReference>
<organism evidence="2 3">
    <name type="scientific">Limosilactobacillus ingluviei</name>
    <dbReference type="NCBI Taxonomy" id="148604"/>
    <lineage>
        <taxon>Bacteria</taxon>
        <taxon>Bacillati</taxon>
        <taxon>Bacillota</taxon>
        <taxon>Bacilli</taxon>
        <taxon>Lactobacillales</taxon>
        <taxon>Lactobacillaceae</taxon>
        <taxon>Limosilactobacillus</taxon>
    </lineage>
</organism>
<name>A0A0R2H7K2_9LACO</name>
<dbReference type="Gene3D" id="3.30.420.10">
    <property type="entry name" value="Ribonuclease H-like superfamily/Ribonuclease H"/>
    <property type="match status" value="1"/>
</dbReference>
<dbReference type="PANTHER" id="PTHR10948:SF23">
    <property type="entry name" value="TRANSPOSASE INSI FOR INSERTION SEQUENCE ELEMENT IS30A-RELATED"/>
    <property type="match status" value="1"/>
</dbReference>
<dbReference type="GO" id="GO:0015074">
    <property type="term" value="P:DNA integration"/>
    <property type="evidence" value="ECO:0007669"/>
    <property type="project" value="InterPro"/>
</dbReference>
<dbReference type="InterPro" id="IPR001584">
    <property type="entry name" value="Integrase_cat-core"/>
</dbReference>
<sequence>MTYHHLTIDELTMIANFRDQGVKAYRAAKLLHRSLETVYRVYRFLAAGHTLQEYYQHYRENKAYCGRKAIQLPTDEVTYIKAKVAQGWTPDTIMGRAERPLSCSMRTLYRLFERGNFDVRTLPMKGKRRPNGYVERRGKAGQLGQSIHQRAIDFPNFNREFGHLEADTVQGKGHQGAVMTLVERTSKVEVILNVHSKTATSVIQHLQEWLAKFPPHFFKSITFDNGKEFADWRVIANQFDLQTYFAEVGAPNQRGLNENNNGLLRRDGLHKGRDLRHLADEEVAQIMSYRNNIPRKSLGYQTPYEVFMKYVTDEQLLFF</sequence>
<accession>A0A0R2H7K2</accession>
<dbReference type="EMBL" id="JQBA01000001">
    <property type="protein sequence ID" value="KRN45588.1"/>
    <property type="molecule type" value="Genomic_DNA"/>
</dbReference>